<dbReference type="Gene3D" id="1.10.760.10">
    <property type="entry name" value="Cytochrome c-like domain"/>
    <property type="match status" value="2"/>
</dbReference>
<proteinExistence type="predicted"/>
<evidence type="ECO:0000259" key="7">
    <source>
        <dbReference type="PROSITE" id="PS51007"/>
    </source>
</evidence>
<evidence type="ECO:0000256" key="6">
    <source>
        <dbReference type="PROSITE-ProRule" id="PRU00433"/>
    </source>
</evidence>
<dbReference type="EMBL" id="JACHFJ010000009">
    <property type="protein sequence ID" value="MBB5373714.1"/>
    <property type="molecule type" value="Genomic_DNA"/>
</dbReference>
<reference evidence="8 9" key="1">
    <citation type="submission" date="2020-08" db="EMBL/GenBank/DDBJ databases">
        <title>Genomic Encyclopedia of Type Strains, Phase IV (KMG-IV): sequencing the most valuable type-strain genomes for metagenomic binning, comparative biology and taxonomic classification.</title>
        <authorList>
            <person name="Goeker M."/>
        </authorList>
    </citation>
    <scope>NUCLEOTIDE SEQUENCE [LARGE SCALE GENOMIC DNA]</scope>
    <source>
        <strain evidence="8 9">DSM 27026</strain>
    </source>
</reference>
<keyword evidence="1" id="KW-0813">Transport</keyword>
<protein>
    <submittedName>
        <fullName evidence="8">Cytochrome c</fullName>
    </submittedName>
</protein>
<accession>A0A840VDD5</accession>
<dbReference type="Pfam" id="PF00034">
    <property type="entry name" value="Cytochrom_C"/>
    <property type="match status" value="2"/>
</dbReference>
<keyword evidence="5 6" id="KW-0408">Iron</keyword>
<evidence type="ECO:0000256" key="3">
    <source>
        <dbReference type="ARBA" id="ARBA00022723"/>
    </source>
</evidence>
<dbReference type="InterPro" id="IPR009056">
    <property type="entry name" value="Cyt_c-like_dom"/>
</dbReference>
<dbReference type="GO" id="GO:0009055">
    <property type="term" value="F:electron transfer activity"/>
    <property type="evidence" value="ECO:0007669"/>
    <property type="project" value="InterPro"/>
</dbReference>
<evidence type="ECO:0000313" key="8">
    <source>
        <dbReference type="EMBL" id="MBB5373714.1"/>
    </source>
</evidence>
<dbReference type="InterPro" id="IPR036909">
    <property type="entry name" value="Cyt_c-like_dom_sf"/>
</dbReference>
<dbReference type="RefSeq" id="WP_221246776.1">
    <property type="nucleotide sequence ID" value="NZ_JACHFJ010000009.1"/>
</dbReference>
<evidence type="ECO:0000256" key="4">
    <source>
        <dbReference type="ARBA" id="ARBA00022982"/>
    </source>
</evidence>
<evidence type="ECO:0000256" key="1">
    <source>
        <dbReference type="ARBA" id="ARBA00022448"/>
    </source>
</evidence>
<dbReference type="PANTHER" id="PTHR11961">
    <property type="entry name" value="CYTOCHROME C"/>
    <property type="match status" value="1"/>
</dbReference>
<evidence type="ECO:0000256" key="2">
    <source>
        <dbReference type="ARBA" id="ARBA00022617"/>
    </source>
</evidence>
<keyword evidence="3 6" id="KW-0479">Metal-binding</keyword>
<dbReference type="AlphaFoldDB" id="A0A840VDD5"/>
<evidence type="ECO:0000256" key="5">
    <source>
        <dbReference type="ARBA" id="ARBA00023004"/>
    </source>
</evidence>
<gene>
    <name evidence="8" type="ORF">HNP71_001979</name>
</gene>
<dbReference type="GO" id="GO:0046872">
    <property type="term" value="F:metal ion binding"/>
    <property type="evidence" value="ECO:0007669"/>
    <property type="project" value="UniProtKB-KW"/>
</dbReference>
<organism evidence="8 9">
    <name type="scientific">Acidocella aromatica</name>
    <dbReference type="NCBI Taxonomy" id="1303579"/>
    <lineage>
        <taxon>Bacteria</taxon>
        <taxon>Pseudomonadati</taxon>
        <taxon>Pseudomonadota</taxon>
        <taxon>Alphaproteobacteria</taxon>
        <taxon>Acetobacterales</taxon>
        <taxon>Acidocellaceae</taxon>
        <taxon>Acidocella</taxon>
    </lineage>
</organism>
<dbReference type="GO" id="GO:0020037">
    <property type="term" value="F:heme binding"/>
    <property type="evidence" value="ECO:0007669"/>
    <property type="project" value="InterPro"/>
</dbReference>
<dbReference type="InterPro" id="IPR002327">
    <property type="entry name" value="Cyt_c_1A/1B"/>
</dbReference>
<keyword evidence="4" id="KW-0249">Electron transport</keyword>
<keyword evidence="9" id="KW-1185">Reference proteome</keyword>
<keyword evidence="2 6" id="KW-0349">Heme</keyword>
<dbReference type="Proteomes" id="UP000553706">
    <property type="component" value="Unassembled WGS sequence"/>
</dbReference>
<sequence length="322" mass="32368">MGKSGKDSLLGNKIAAGVLTAGLILWGANRIAHIFIPDEAPEKPAIQLAGLTPAAPIAAPSGGQESIIPLLASADAAKGQAFVQQQCAACHTLNQGGANGVGPNLYGVLGGPMFAHAGFSYSDAVKAKAKGNWDYASMNAWLTSPSSFASGTGMSYAGIHNPQTRADVLAYLRTLAASPLPIPAAPPASAAPAQAAAPAAAVAPGIDALFASADTAKGQAVFQQQCSACHSIAKGGPNGVGPDLYGIVGAKAFSAPGFTYSSAVQAKAGQPWTPDSLSDWLKAPNSYASGTAMSFAGIKNDQTRADVIAYLNHNSDSPAKLP</sequence>
<dbReference type="PRINTS" id="PR00604">
    <property type="entry name" value="CYTCHRMECIAB"/>
</dbReference>
<dbReference type="SUPFAM" id="SSF46626">
    <property type="entry name" value="Cytochrome c"/>
    <property type="match status" value="2"/>
</dbReference>
<dbReference type="PROSITE" id="PS51007">
    <property type="entry name" value="CYTC"/>
    <property type="match status" value="2"/>
</dbReference>
<feature type="domain" description="Cytochrome c" evidence="7">
    <location>
        <begin position="213"/>
        <end position="315"/>
    </location>
</feature>
<comment type="caution">
    <text evidence="8">The sequence shown here is derived from an EMBL/GenBank/DDBJ whole genome shotgun (WGS) entry which is preliminary data.</text>
</comment>
<feature type="domain" description="Cytochrome c" evidence="7">
    <location>
        <begin position="74"/>
        <end position="176"/>
    </location>
</feature>
<name>A0A840VDD5_9PROT</name>
<evidence type="ECO:0000313" key="9">
    <source>
        <dbReference type="Proteomes" id="UP000553706"/>
    </source>
</evidence>